<dbReference type="AlphaFoldDB" id="A0A654M0X5"/>
<comment type="catalytic activity">
    <reaction evidence="12">
        <text>K(+)(in) = K(+)(out)</text>
        <dbReference type="Rhea" id="RHEA:29463"/>
        <dbReference type="ChEBI" id="CHEBI:29103"/>
    </reaction>
</comment>
<feature type="transmembrane region" description="Helical" evidence="13">
    <location>
        <begin position="50"/>
        <end position="69"/>
    </location>
</feature>
<dbReference type="GO" id="GO:0016020">
    <property type="term" value="C:membrane"/>
    <property type="evidence" value="ECO:0007669"/>
    <property type="project" value="UniProtKB-SubCell"/>
</dbReference>
<evidence type="ECO:0000256" key="9">
    <source>
        <dbReference type="ARBA" id="ARBA00023065"/>
    </source>
</evidence>
<evidence type="ECO:0000256" key="6">
    <source>
        <dbReference type="ARBA" id="ARBA00022826"/>
    </source>
</evidence>
<dbReference type="EMBL" id="CP012850">
    <property type="protein sequence ID" value="ALI36191.1"/>
    <property type="molecule type" value="Genomic_DNA"/>
</dbReference>
<keyword evidence="8 13" id="KW-1133">Transmembrane helix</keyword>
<dbReference type="RefSeq" id="WP_196815505.1">
    <property type="nucleotide sequence ID" value="NZ_CP012850.1"/>
</dbReference>
<dbReference type="InterPro" id="IPR010617">
    <property type="entry name" value="TMEM175-like"/>
</dbReference>
<dbReference type="GO" id="GO:0005267">
    <property type="term" value="F:potassium channel activity"/>
    <property type="evidence" value="ECO:0007669"/>
    <property type="project" value="UniProtKB-KW"/>
</dbReference>
<feature type="transmembrane region" description="Helical" evidence="13">
    <location>
        <begin position="153"/>
        <end position="170"/>
    </location>
</feature>
<gene>
    <name evidence="14" type="ORF">NMY3_01989</name>
</gene>
<evidence type="ECO:0000256" key="1">
    <source>
        <dbReference type="ARBA" id="ARBA00004141"/>
    </source>
</evidence>
<dbReference type="Proteomes" id="UP000058925">
    <property type="component" value="Chromosome"/>
</dbReference>
<keyword evidence="6" id="KW-0631">Potassium channel</keyword>
<evidence type="ECO:0000256" key="5">
    <source>
        <dbReference type="ARBA" id="ARBA00022692"/>
    </source>
</evidence>
<sequence length="201" mass="22889">MKGFLSVERLEGLSDSVLLVALTILAYNLIPPTLINGQADPTEVDSFFDNLFGMVSSFFVIFVFWILYMKILDHLTVPDDVVILTSLLFFILILVTPVFTLAQVQYESTSSVIFLSILMIITDFILVFIWKYIHKKPLSVDRGQREVKSIHNIFLVIPTLYTLSILLAFYNIKLSIIFPVVMIPALLLMNILFRKNDSGYG</sequence>
<keyword evidence="4" id="KW-0633">Potassium transport</keyword>
<comment type="subcellular location">
    <subcellularLocation>
        <location evidence="1">Membrane</location>
        <topology evidence="1">Multi-pass membrane protein</topology>
    </subcellularLocation>
</comment>
<dbReference type="KEGG" id="taa:NMY3_01989"/>
<feature type="transmembrane region" description="Helical" evidence="13">
    <location>
        <begin position="112"/>
        <end position="133"/>
    </location>
</feature>
<feature type="transmembrane region" description="Helical" evidence="13">
    <location>
        <begin position="12"/>
        <end position="30"/>
    </location>
</feature>
<dbReference type="Pfam" id="PF06736">
    <property type="entry name" value="TMEM175"/>
    <property type="match status" value="1"/>
</dbReference>
<keyword evidence="5 13" id="KW-0812">Transmembrane</keyword>
<accession>A0A654M0X5</accession>
<feature type="transmembrane region" description="Helical" evidence="13">
    <location>
        <begin position="81"/>
        <end position="106"/>
    </location>
</feature>
<evidence type="ECO:0000256" key="10">
    <source>
        <dbReference type="ARBA" id="ARBA00023136"/>
    </source>
</evidence>
<evidence type="ECO:0000256" key="2">
    <source>
        <dbReference type="ARBA" id="ARBA00006920"/>
    </source>
</evidence>
<keyword evidence="15" id="KW-1185">Reference proteome</keyword>
<protein>
    <recommendedName>
        <fullName evidence="16">DUF1211 domain-containing protein</fullName>
    </recommendedName>
</protein>
<reference evidence="15" key="1">
    <citation type="submission" date="2015-10" db="EMBL/GenBank/DDBJ databases">
        <title>Niche specialization of a soil ammonia-oxidizing archaeon, Candidatus Nitrosocosmicus oleophilus.</title>
        <authorList>
            <person name="Jung M.-Y."/>
            <person name="Rhee S.-K."/>
        </authorList>
    </citation>
    <scope>NUCLEOTIDE SEQUENCE [LARGE SCALE GENOMIC DNA]</scope>
    <source>
        <strain evidence="15">MY3</strain>
    </source>
</reference>
<evidence type="ECO:0000256" key="12">
    <source>
        <dbReference type="ARBA" id="ARBA00034430"/>
    </source>
</evidence>
<comment type="similarity">
    <text evidence="2">Belongs to the TMEM175 family.</text>
</comment>
<evidence type="ECO:0000256" key="13">
    <source>
        <dbReference type="SAM" id="Phobius"/>
    </source>
</evidence>
<keyword evidence="9" id="KW-0406">Ion transport</keyword>
<evidence type="ECO:0000256" key="11">
    <source>
        <dbReference type="ARBA" id="ARBA00023303"/>
    </source>
</evidence>
<evidence type="ECO:0008006" key="16">
    <source>
        <dbReference type="Google" id="ProtNLM"/>
    </source>
</evidence>
<dbReference type="GeneID" id="60421973"/>
<evidence type="ECO:0000313" key="14">
    <source>
        <dbReference type="EMBL" id="ALI36191.1"/>
    </source>
</evidence>
<name>A0A654M0X5_9ARCH</name>
<organism evidence="14 15">
    <name type="scientific">Candidatus Nitrosocosmicus oleophilus</name>
    <dbReference type="NCBI Taxonomy" id="1353260"/>
    <lineage>
        <taxon>Archaea</taxon>
        <taxon>Nitrososphaerota</taxon>
        <taxon>Nitrososphaeria</taxon>
        <taxon>Nitrososphaerales</taxon>
        <taxon>Nitrososphaeraceae</taxon>
        <taxon>Candidatus Nitrosocosmicus</taxon>
    </lineage>
</organism>
<keyword evidence="3" id="KW-0813">Transport</keyword>
<proteinExistence type="inferred from homology"/>
<evidence type="ECO:0000313" key="15">
    <source>
        <dbReference type="Proteomes" id="UP000058925"/>
    </source>
</evidence>
<keyword evidence="7" id="KW-0630">Potassium</keyword>
<feature type="transmembrane region" description="Helical" evidence="13">
    <location>
        <begin position="176"/>
        <end position="193"/>
    </location>
</feature>
<evidence type="ECO:0000256" key="8">
    <source>
        <dbReference type="ARBA" id="ARBA00022989"/>
    </source>
</evidence>
<evidence type="ECO:0000256" key="3">
    <source>
        <dbReference type="ARBA" id="ARBA00022448"/>
    </source>
</evidence>
<dbReference type="GO" id="GO:0015252">
    <property type="term" value="F:proton channel activity"/>
    <property type="evidence" value="ECO:0007669"/>
    <property type="project" value="InterPro"/>
</dbReference>
<evidence type="ECO:0000256" key="4">
    <source>
        <dbReference type="ARBA" id="ARBA00022538"/>
    </source>
</evidence>
<keyword evidence="10 13" id="KW-0472">Membrane</keyword>
<keyword evidence="11" id="KW-0407">Ion channel</keyword>
<evidence type="ECO:0000256" key="7">
    <source>
        <dbReference type="ARBA" id="ARBA00022958"/>
    </source>
</evidence>